<accession>A0ABR3FMU0</accession>
<protein>
    <submittedName>
        <fullName evidence="1">Uncharacterized protein</fullName>
    </submittedName>
</protein>
<sequence length="411" mass="45807">MNPTPRLSGLRRTLDEIVKDYPASITAIEHLKKTRVPNAASFDLSHPGAGVYSAIVAIVALVQHIDGPGSTIAVANVEKYWSSVLHPWIVFLLRQICQLEGEPSTPEGIDAFENILASIPPVLALPLPRFANMYPVSHCFDPTIKPLVVQIWLRAVEQHHITWGPWSGLMAYMAKSWPALVPSLDYTHDINLGSVFLRHLECFTQAITTLPFVSNIANFLNVISLDGNIQECPIFVCGSLREATIGALVRLTSGLARRKRKGYASDKLKKEALREAIFVAIRLLTLVIVDPSSVVSALNAGVLEMIVKVHKCFSIEEQRADLSTNCLTLLDTISTYLIWPSVLRHFVKTRKKLPASSRLEMEMKTKDELVWEAWESTKAKANELGDFWRDLKKQVSPLCNYHQLTPLSAQA</sequence>
<evidence type="ECO:0000313" key="2">
    <source>
        <dbReference type="Proteomes" id="UP001465976"/>
    </source>
</evidence>
<proteinExistence type="predicted"/>
<dbReference type="Proteomes" id="UP001465976">
    <property type="component" value="Unassembled WGS sequence"/>
</dbReference>
<organism evidence="1 2">
    <name type="scientific">Marasmius crinis-equi</name>
    <dbReference type="NCBI Taxonomy" id="585013"/>
    <lineage>
        <taxon>Eukaryota</taxon>
        <taxon>Fungi</taxon>
        <taxon>Dikarya</taxon>
        <taxon>Basidiomycota</taxon>
        <taxon>Agaricomycotina</taxon>
        <taxon>Agaricomycetes</taxon>
        <taxon>Agaricomycetidae</taxon>
        <taxon>Agaricales</taxon>
        <taxon>Marasmiineae</taxon>
        <taxon>Marasmiaceae</taxon>
        <taxon>Marasmius</taxon>
    </lineage>
</organism>
<dbReference type="EMBL" id="JBAHYK010000205">
    <property type="protein sequence ID" value="KAL0576719.1"/>
    <property type="molecule type" value="Genomic_DNA"/>
</dbReference>
<keyword evidence="2" id="KW-1185">Reference proteome</keyword>
<name>A0ABR3FMU0_9AGAR</name>
<gene>
    <name evidence="1" type="ORF">V5O48_005261</name>
</gene>
<reference evidence="1 2" key="1">
    <citation type="submission" date="2024-02" db="EMBL/GenBank/DDBJ databases">
        <title>A draft genome for the cacao thread blight pathogen Marasmius crinis-equi.</title>
        <authorList>
            <person name="Cohen S.P."/>
            <person name="Baruah I.K."/>
            <person name="Amoako-Attah I."/>
            <person name="Bukari Y."/>
            <person name="Meinhardt L.W."/>
            <person name="Bailey B.A."/>
        </authorList>
    </citation>
    <scope>NUCLEOTIDE SEQUENCE [LARGE SCALE GENOMIC DNA]</scope>
    <source>
        <strain evidence="1 2">GH-76</strain>
    </source>
</reference>
<evidence type="ECO:0000313" key="1">
    <source>
        <dbReference type="EMBL" id="KAL0576719.1"/>
    </source>
</evidence>
<comment type="caution">
    <text evidence="1">The sequence shown here is derived from an EMBL/GenBank/DDBJ whole genome shotgun (WGS) entry which is preliminary data.</text>
</comment>